<dbReference type="SUPFAM" id="SSF52058">
    <property type="entry name" value="L domain-like"/>
    <property type="match status" value="1"/>
</dbReference>
<evidence type="ECO:0000256" key="1">
    <source>
        <dbReference type="ARBA" id="ARBA00022737"/>
    </source>
</evidence>
<evidence type="ECO:0000313" key="8">
    <source>
        <dbReference type="Proteomes" id="UP001168098"/>
    </source>
</evidence>
<dbReference type="PANTHER" id="PTHR33463:SF179">
    <property type="entry name" value="NB-ARC DOMAIN-CONTAINING PROTEIN"/>
    <property type="match status" value="1"/>
</dbReference>
<dbReference type="GO" id="GO:0000166">
    <property type="term" value="F:nucleotide binding"/>
    <property type="evidence" value="ECO:0007669"/>
    <property type="project" value="UniProtKB-KW"/>
</dbReference>
<proteinExistence type="predicted"/>
<dbReference type="Gene3D" id="1.10.8.430">
    <property type="entry name" value="Helical domain of apoptotic protease-activating factors"/>
    <property type="match status" value="1"/>
</dbReference>
<evidence type="ECO:0000256" key="3">
    <source>
        <dbReference type="ARBA" id="ARBA00022821"/>
    </source>
</evidence>
<keyword evidence="1" id="KW-0677">Repeat</keyword>
<dbReference type="InterPro" id="IPR057135">
    <property type="entry name" value="At4g27190-like_LRR"/>
</dbReference>
<evidence type="ECO:0000256" key="2">
    <source>
        <dbReference type="ARBA" id="ARBA00022741"/>
    </source>
</evidence>
<name>A0AA38ZF07_VITRO</name>
<dbReference type="Pfam" id="PF23598">
    <property type="entry name" value="LRR_14"/>
    <property type="match status" value="1"/>
</dbReference>
<protein>
    <submittedName>
        <fullName evidence="7">Uncharacterized protein</fullName>
    </submittedName>
</protein>
<evidence type="ECO:0000259" key="6">
    <source>
        <dbReference type="Pfam" id="PF23598"/>
    </source>
</evidence>
<feature type="compositionally biased region" description="Polar residues" evidence="4">
    <location>
        <begin position="1"/>
        <end position="13"/>
    </location>
</feature>
<dbReference type="InterPro" id="IPR042197">
    <property type="entry name" value="Apaf_helical"/>
</dbReference>
<comment type="caution">
    <text evidence="7">The sequence shown here is derived from an EMBL/GenBank/DDBJ whole genome shotgun (WGS) entry which is preliminary data.</text>
</comment>
<gene>
    <name evidence="7" type="ORF">PVL29_016220</name>
</gene>
<keyword evidence="3" id="KW-0611">Plant defense</keyword>
<evidence type="ECO:0000313" key="7">
    <source>
        <dbReference type="EMBL" id="KAJ9687649.1"/>
    </source>
</evidence>
<feature type="region of interest" description="Disordered" evidence="4">
    <location>
        <begin position="1034"/>
        <end position="1063"/>
    </location>
</feature>
<dbReference type="EMBL" id="JARBHA010000012">
    <property type="protein sequence ID" value="KAJ9687649.1"/>
    <property type="molecule type" value="Genomic_DNA"/>
</dbReference>
<dbReference type="InterPro" id="IPR032675">
    <property type="entry name" value="LRR_dom_sf"/>
</dbReference>
<feature type="domain" description="Disease resistance R13L4/SHOC-2-like LRR" evidence="6">
    <location>
        <begin position="569"/>
        <end position="720"/>
    </location>
</feature>
<feature type="region of interest" description="Disordered" evidence="4">
    <location>
        <begin position="1"/>
        <end position="27"/>
    </location>
</feature>
<evidence type="ECO:0000256" key="4">
    <source>
        <dbReference type="SAM" id="MobiDB-lite"/>
    </source>
</evidence>
<dbReference type="PANTHER" id="PTHR33463">
    <property type="entry name" value="NB-ARC DOMAIN-CONTAINING PROTEIN-RELATED"/>
    <property type="match status" value="1"/>
</dbReference>
<organism evidence="7 8">
    <name type="scientific">Vitis rotundifolia</name>
    <name type="common">Muscadine grape</name>
    <dbReference type="NCBI Taxonomy" id="103349"/>
    <lineage>
        <taxon>Eukaryota</taxon>
        <taxon>Viridiplantae</taxon>
        <taxon>Streptophyta</taxon>
        <taxon>Embryophyta</taxon>
        <taxon>Tracheophyta</taxon>
        <taxon>Spermatophyta</taxon>
        <taxon>Magnoliopsida</taxon>
        <taxon>eudicotyledons</taxon>
        <taxon>Gunneridae</taxon>
        <taxon>Pentapetalae</taxon>
        <taxon>rosids</taxon>
        <taxon>Vitales</taxon>
        <taxon>Vitaceae</taxon>
        <taxon>Viteae</taxon>
        <taxon>Vitis</taxon>
    </lineage>
</organism>
<dbReference type="Proteomes" id="UP001168098">
    <property type="component" value="Unassembled WGS sequence"/>
</dbReference>
<keyword evidence="2" id="KW-0547">Nucleotide-binding</keyword>
<dbReference type="InterPro" id="IPR027417">
    <property type="entry name" value="P-loop_NTPase"/>
</dbReference>
<sequence length="1063" mass="121738">MQIDSRGSLSFPSSRFLEPKKSGTSQDLALEGDSELDRFGSNWNNDIGCQGELVVTFVWKSESKPGKTSQDLAGKTELGRNGQLSDDLYRILDEVRKLNMKKDVVCLILSYPPFNSRNNETHRAWIRHVSEITHKAREAFYRKKEVNVSELSSGITKLMRHSIHDIEALVPSDIIAKMLKWWSAGSTTLEKAMLDLCIDDFMIRQILECIQIPEIQRILILDVEDKNFLRRLKNLPRIRKMFDHVIPVNVEFCHTVTDIEDRIIEELGFSNSTRGEAEEFLRSQNFFILLDDFDPWGINLHDLGNGWWNSDNTQKIVCISFQFYPKLPADLEIGRNYHLLSWELFCRNVGEVMHSSSIQELAVHVLRQCSGHLLATVLMARALKEVKDVRIWQHASRVIGFLPTSHTEDRILFNALAFVLEHLDSANKCVKYCASYLEMEGTDKVDLLDRWMKEGLIGTLEEGEQIVQHLVNALLLESFRNGESIRMQDEIRKELENFYKAEMNLIPLVELDGRGLMEAPKNEAWEEANEMYLMNNKISKLLDNPNCPKLRVLFLQGNHHLRIISPSFFQCMPILQILDLSHTKIKYLPQSFFKLIQLRKFSLRSCELFRELPAEVGEFCHLEVLDLEGTEIINLPIAVGKLTNLTCLKVSFCPQINHNRRNSRSNTIIPQKVISRLIQLEELSIDVNPEDERWNAAAIKEIVKEVCCLNRLCFLKLHLPKVVLLKDLRNGSSKNLSWMHFRFIVGNHLKRLISRLPHESAIKFEEQVSCLKYVNGEGIPIEIKELLQHATAFFLDRHLNATSLSEFGIENMKNLKCCVLQECNKIETIVDANIHGEGFVLESLECLNLHYMKSLRSIWKGPHGWGASGSLSFLKSLALYSCPNLTYIFTVDLVEKLKNLEQLVVEDCPEINNIMLPADQQNRGPRDLPNLKKISLHYLPKLVSIFGIVRISPSLEWLSFYDCPSLKVLFPEEVSNHKLKVIIGEADWWSASKPNKSEQFQTPNLDAIFVPIERNMDLRTQLAAINDQFQAQMQKIEPSRQSGGTGSGDSLNAPVVEAGTSSK</sequence>
<feature type="domain" description="Disease resistance protein At4g27190-like leucine-rich repeats" evidence="5">
    <location>
        <begin position="810"/>
        <end position="908"/>
    </location>
</feature>
<accession>A0AA38ZF07</accession>
<evidence type="ECO:0000259" key="5">
    <source>
        <dbReference type="Pfam" id="PF23247"/>
    </source>
</evidence>
<reference evidence="7 8" key="1">
    <citation type="journal article" date="2023" name="BMC Biotechnol.">
        <title>Vitis rotundifolia cv Carlos genome sequencing.</title>
        <authorList>
            <person name="Huff M."/>
            <person name="Hulse-Kemp A."/>
            <person name="Scheffler B."/>
            <person name="Youngblood R."/>
            <person name="Simpson S."/>
            <person name="Babiker E."/>
            <person name="Staton M."/>
        </authorList>
    </citation>
    <scope>NUCLEOTIDE SEQUENCE [LARGE SCALE GENOMIC DNA]</scope>
    <source>
        <tissue evidence="7">Leaf</tissue>
    </source>
</reference>
<dbReference type="AlphaFoldDB" id="A0AA38ZF07"/>
<dbReference type="GO" id="GO:0006952">
    <property type="term" value="P:defense response"/>
    <property type="evidence" value="ECO:0007669"/>
    <property type="project" value="UniProtKB-KW"/>
</dbReference>
<dbReference type="InterPro" id="IPR055414">
    <property type="entry name" value="LRR_R13L4/SHOC2-like"/>
</dbReference>
<dbReference type="InterPro" id="IPR050905">
    <property type="entry name" value="Plant_NBS-LRR"/>
</dbReference>
<dbReference type="Pfam" id="PF23247">
    <property type="entry name" value="LRR_RPS2"/>
    <property type="match status" value="1"/>
</dbReference>
<dbReference type="SUPFAM" id="SSF52540">
    <property type="entry name" value="P-loop containing nucleoside triphosphate hydrolases"/>
    <property type="match status" value="1"/>
</dbReference>
<dbReference type="Gene3D" id="3.80.10.10">
    <property type="entry name" value="Ribonuclease Inhibitor"/>
    <property type="match status" value="2"/>
</dbReference>
<keyword evidence="8" id="KW-1185">Reference proteome</keyword>